<dbReference type="SUPFAM" id="SSF50475">
    <property type="entry name" value="FMN-binding split barrel"/>
    <property type="match status" value="1"/>
</dbReference>
<name>A0A150WN10_BDEBC</name>
<dbReference type="RefSeq" id="WP_061833241.1">
    <property type="nucleotide sequence ID" value="NZ_LUKE01000001.1"/>
</dbReference>
<organism evidence="2 3">
    <name type="scientific">Bdellovibrio bacteriovorus</name>
    <dbReference type="NCBI Taxonomy" id="959"/>
    <lineage>
        <taxon>Bacteria</taxon>
        <taxon>Pseudomonadati</taxon>
        <taxon>Bdellovibrionota</taxon>
        <taxon>Bdellovibrionia</taxon>
        <taxon>Bdellovibrionales</taxon>
        <taxon>Pseudobdellovibrionaceae</taxon>
        <taxon>Bdellovibrio</taxon>
    </lineage>
</organism>
<protein>
    <submittedName>
        <fullName evidence="2">Pyridoxamine 5'-phosphate oxidase</fullName>
    </submittedName>
</protein>
<dbReference type="OrthoDB" id="1432662at2"/>
<gene>
    <name evidence="2" type="ORF">AZI86_01070</name>
</gene>
<sequence length="142" mass="15873">MELKHVSEKLKDLDFCMLVTESSKSGELAGRPMSNNRQVDYQGDSYFFSLESTTAVSDIQANPKVGLTFAEGKSLLGKPGAFIHVAGKGEIIKDKSLFKAHWTKDLDYWFEQGVETPGLVMIKVHASRIHLWNGKEEAEIKL</sequence>
<dbReference type="PANTHER" id="PTHR34818:SF1">
    <property type="entry name" value="PROTEIN BLI-3"/>
    <property type="match status" value="1"/>
</dbReference>
<evidence type="ECO:0000313" key="3">
    <source>
        <dbReference type="Proteomes" id="UP000075320"/>
    </source>
</evidence>
<dbReference type="AlphaFoldDB" id="A0A150WN10"/>
<evidence type="ECO:0000259" key="1">
    <source>
        <dbReference type="Pfam" id="PF16242"/>
    </source>
</evidence>
<keyword evidence="3" id="KW-1185">Reference proteome</keyword>
<evidence type="ECO:0000313" key="2">
    <source>
        <dbReference type="EMBL" id="KYG65697.1"/>
    </source>
</evidence>
<dbReference type="Proteomes" id="UP000075320">
    <property type="component" value="Unassembled WGS sequence"/>
</dbReference>
<dbReference type="PANTHER" id="PTHR34818">
    <property type="entry name" value="PROTEIN BLI-3"/>
    <property type="match status" value="1"/>
</dbReference>
<dbReference type="Gene3D" id="2.30.110.10">
    <property type="entry name" value="Electron Transport, Fmn-binding Protein, Chain A"/>
    <property type="match status" value="1"/>
</dbReference>
<reference evidence="2 3" key="1">
    <citation type="submission" date="2016-03" db="EMBL/GenBank/DDBJ databases">
        <authorList>
            <person name="Ploux O."/>
        </authorList>
    </citation>
    <scope>NUCLEOTIDE SEQUENCE [LARGE SCALE GENOMIC DNA]</scope>
    <source>
        <strain evidence="2 3">R0</strain>
    </source>
</reference>
<proteinExistence type="predicted"/>
<dbReference type="InterPro" id="IPR038725">
    <property type="entry name" value="YdaG_split_barrel_FMN-bd"/>
</dbReference>
<feature type="domain" description="General stress protein FMN-binding split barrel" evidence="1">
    <location>
        <begin position="3"/>
        <end position="137"/>
    </location>
</feature>
<dbReference type="InterPro" id="IPR052917">
    <property type="entry name" value="Stress-Dev_Protein"/>
</dbReference>
<dbReference type="Pfam" id="PF16242">
    <property type="entry name" value="Pyrid_ox_like"/>
    <property type="match status" value="1"/>
</dbReference>
<accession>A0A150WN10</accession>
<dbReference type="InterPro" id="IPR012349">
    <property type="entry name" value="Split_barrel_FMN-bd"/>
</dbReference>
<comment type="caution">
    <text evidence="2">The sequence shown here is derived from an EMBL/GenBank/DDBJ whole genome shotgun (WGS) entry which is preliminary data.</text>
</comment>
<dbReference type="EMBL" id="LUKE01000001">
    <property type="protein sequence ID" value="KYG65697.1"/>
    <property type="molecule type" value="Genomic_DNA"/>
</dbReference>